<feature type="compositionally biased region" description="Polar residues" evidence="1">
    <location>
        <begin position="8"/>
        <end position="17"/>
    </location>
</feature>
<name>A0ABN9UWR8_9DINO</name>
<accession>A0ABN9UWR8</accession>
<feature type="region of interest" description="Disordered" evidence="1">
    <location>
        <begin position="91"/>
        <end position="208"/>
    </location>
</feature>
<evidence type="ECO:0000313" key="2">
    <source>
        <dbReference type="EMBL" id="CAK0863992.1"/>
    </source>
</evidence>
<protein>
    <submittedName>
        <fullName evidence="2">Uncharacterized protein</fullName>
    </submittedName>
</protein>
<feature type="compositionally biased region" description="Basic residues" evidence="1">
    <location>
        <begin position="148"/>
        <end position="182"/>
    </location>
</feature>
<evidence type="ECO:0000256" key="1">
    <source>
        <dbReference type="SAM" id="MobiDB-lite"/>
    </source>
</evidence>
<feature type="compositionally biased region" description="Basic and acidic residues" evidence="1">
    <location>
        <begin position="183"/>
        <end position="192"/>
    </location>
</feature>
<feature type="region of interest" description="Disordered" evidence="1">
    <location>
        <begin position="1"/>
        <end position="26"/>
    </location>
</feature>
<dbReference type="EMBL" id="CAUYUJ010016320">
    <property type="protein sequence ID" value="CAK0863992.1"/>
    <property type="molecule type" value="Genomic_DNA"/>
</dbReference>
<gene>
    <name evidence="2" type="ORF">PCOR1329_LOCUS51987</name>
</gene>
<proteinExistence type="predicted"/>
<organism evidence="2 3">
    <name type="scientific">Prorocentrum cordatum</name>
    <dbReference type="NCBI Taxonomy" id="2364126"/>
    <lineage>
        <taxon>Eukaryota</taxon>
        <taxon>Sar</taxon>
        <taxon>Alveolata</taxon>
        <taxon>Dinophyceae</taxon>
        <taxon>Prorocentrales</taxon>
        <taxon>Prorocentraceae</taxon>
        <taxon>Prorocentrum</taxon>
    </lineage>
</organism>
<evidence type="ECO:0000313" key="3">
    <source>
        <dbReference type="Proteomes" id="UP001189429"/>
    </source>
</evidence>
<dbReference type="Proteomes" id="UP001189429">
    <property type="component" value="Unassembled WGS sequence"/>
</dbReference>
<sequence length="208" mass="22392">MARRRSSAQEPRWSSTDAAAKAPWRVRRPATHPLRLRSVVAEAVSAAVSAAVGAVLEDRAKVAAAPKVPVPSQAWSVARPKPSPAPLMALCDVPPGPPPGQWGRSPSPLRTMTAAAAPQSSGGLRAVLAEVPRHRSPSAQWASSSLSRKARKEKKKEKKDKKEKRSKVGSSRSRSRPRRLRSTPREPRESPLEWRGAAPTAGWQPAVA</sequence>
<comment type="caution">
    <text evidence="2">The sequence shown here is derived from an EMBL/GenBank/DDBJ whole genome shotgun (WGS) entry which is preliminary data.</text>
</comment>
<keyword evidence="3" id="KW-1185">Reference proteome</keyword>
<reference evidence="2" key="1">
    <citation type="submission" date="2023-10" db="EMBL/GenBank/DDBJ databases">
        <authorList>
            <person name="Chen Y."/>
            <person name="Shah S."/>
            <person name="Dougan E. K."/>
            <person name="Thang M."/>
            <person name="Chan C."/>
        </authorList>
    </citation>
    <scope>NUCLEOTIDE SEQUENCE [LARGE SCALE GENOMIC DNA]</scope>
</reference>
<feature type="compositionally biased region" description="Low complexity" evidence="1">
    <location>
        <begin position="137"/>
        <end position="147"/>
    </location>
</feature>